<protein>
    <submittedName>
        <fullName evidence="1">Uncharacterized protein</fullName>
    </submittedName>
</protein>
<dbReference type="Proteomes" id="UP000216189">
    <property type="component" value="Unassembled WGS sequence"/>
</dbReference>
<accession>A0ABX4EH10</accession>
<name>A0ABX4EH10_SEGBR</name>
<keyword evidence="2" id="KW-1185">Reference proteome</keyword>
<reference evidence="1 2" key="1">
    <citation type="submission" date="2017-08" db="EMBL/GenBank/DDBJ databases">
        <title>Comparative genomics of non-oral Prevotella species.</title>
        <authorList>
            <person name="Accetto T."/>
            <person name="Nograsek B."/>
            <person name="Avgustin G."/>
        </authorList>
    </citation>
    <scope>NUCLEOTIDE SEQUENCE [LARGE SCALE GENOMIC DNA]</scope>
    <source>
        <strain evidence="1 2">TC1-1</strain>
    </source>
</reference>
<evidence type="ECO:0000313" key="2">
    <source>
        <dbReference type="Proteomes" id="UP000216189"/>
    </source>
</evidence>
<evidence type="ECO:0000313" key="1">
    <source>
        <dbReference type="EMBL" id="OYP55230.1"/>
    </source>
</evidence>
<dbReference type="GeneID" id="72478785"/>
<comment type="caution">
    <text evidence="1">The sequence shown here is derived from an EMBL/GenBank/DDBJ whole genome shotgun (WGS) entry which is preliminary data.</text>
</comment>
<dbReference type="EMBL" id="NPJF01000030">
    <property type="protein sequence ID" value="OYP55230.1"/>
    <property type="molecule type" value="Genomic_DNA"/>
</dbReference>
<gene>
    <name evidence="1" type="ORF">CIK91_06840</name>
</gene>
<dbReference type="RefSeq" id="WP_094448439.1">
    <property type="nucleotide sequence ID" value="NZ_CAMHCI010000007.1"/>
</dbReference>
<sequence length="87" mass="9868">MKLTPFAIKQISELVKDIMTGTKWVDFFNSFGARDVYDNALPDIGKPNHIRPSKKEYIAKRLADINDTIYLQQAVLRLATLCGIRNG</sequence>
<proteinExistence type="predicted"/>
<organism evidence="1 2">
    <name type="scientific">Segatella bryantii</name>
    <name type="common">Prevotella bryantii</name>
    <dbReference type="NCBI Taxonomy" id="77095"/>
    <lineage>
        <taxon>Bacteria</taxon>
        <taxon>Pseudomonadati</taxon>
        <taxon>Bacteroidota</taxon>
        <taxon>Bacteroidia</taxon>
        <taxon>Bacteroidales</taxon>
        <taxon>Prevotellaceae</taxon>
        <taxon>Segatella</taxon>
    </lineage>
</organism>